<dbReference type="GeneID" id="1403822"/>
<evidence type="ECO:0000313" key="4">
    <source>
        <dbReference type="Proteomes" id="UP000201332"/>
    </source>
</evidence>
<dbReference type="EMBL" id="X94560">
    <property type="protein sequence ID" value="CAA64247.1"/>
    <property type="molecule type" value="Genomic_RNA"/>
</dbReference>
<keyword evidence="4" id="KW-1185">Reference proteome</keyword>
<dbReference type="InterPro" id="IPR013707">
    <property type="entry name" value="Tombusvirus_p33"/>
</dbReference>
<evidence type="ECO:0000259" key="2">
    <source>
        <dbReference type="Pfam" id="PF08500"/>
    </source>
</evidence>
<dbReference type="RefSeq" id="NP_044741.1">
    <property type="nucleotide sequence ID" value="NC_001822.1"/>
</dbReference>
<dbReference type="Pfam" id="PF08500">
    <property type="entry name" value="Tombus_P33"/>
    <property type="match status" value="1"/>
</dbReference>
<keyword evidence="1" id="KW-1133">Transmembrane helix</keyword>
<keyword evidence="1" id="KW-0812">Transmembrane</keyword>
<feature type="domain" description="Tombusvirus p33" evidence="2">
    <location>
        <begin position="62"/>
        <end position="203"/>
    </location>
</feature>
<feature type="transmembrane region" description="Helical" evidence="1">
    <location>
        <begin position="34"/>
        <end position="57"/>
    </location>
</feature>
<sequence length="206" mass="23819">MHTPQCIARFGTTCHTHIRTARLLYVKTTYFQRFLFMFFVYSAVPVLFVPILFIAFFHRFFKLQLGFSPEATALMHRFVDLFSRDDEPVITETSCNVDFLPGPESRKENLVAPKRRNHYIVKVAMAAKSQVGLLGNSRANELVYARLCREEMVKHGVRPSHIARMVPLAVDCHCFIPMDEDIMAAEMMRTDVMRSRRKDMGDSHAK</sequence>
<evidence type="ECO:0000313" key="3">
    <source>
        <dbReference type="EMBL" id="CAA64247.1"/>
    </source>
</evidence>
<name>Q83102_9TOMB</name>
<accession>Q83102</accession>
<dbReference type="GO" id="GO:0003968">
    <property type="term" value="F:RNA-directed RNA polymerase activity"/>
    <property type="evidence" value="ECO:0007669"/>
    <property type="project" value="InterPro"/>
</dbReference>
<keyword evidence="1" id="KW-0472">Membrane</keyword>
<protein>
    <submittedName>
        <fullName evidence="3">ORF 1 protein</fullName>
    </submittedName>
</protein>
<dbReference type="Proteomes" id="UP000201332">
    <property type="component" value="Segment"/>
</dbReference>
<proteinExistence type="predicted"/>
<gene>
    <name evidence="3" type="primary">ORF 1</name>
</gene>
<evidence type="ECO:0000256" key="1">
    <source>
        <dbReference type="SAM" id="Phobius"/>
    </source>
</evidence>
<organism evidence="3">
    <name type="scientific">Leek white stripe virus</name>
    <dbReference type="NCBI Taxonomy" id="45224"/>
    <lineage>
        <taxon>Viruses</taxon>
        <taxon>Riboviria</taxon>
        <taxon>Orthornavirae</taxon>
        <taxon>Kitrinoviricota</taxon>
        <taxon>Tolucaviricetes</taxon>
        <taxon>Tolivirales</taxon>
        <taxon>Tombusviridae</taxon>
        <taxon>Procedovirinae</taxon>
        <taxon>Betanecrovirus</taxon>
        <taxon>Betanecrovirus porri</taxon>
    </lineage>
</organism>
<dbReference type="KEGG" id="vg:1403822"/>
<reference evidence="3" key="1">
    <citation type="journal article" date="1996" name="Arch. Virol.">
        <title>Characterization, nucleotide sequence and genome organization of leek white stripe virus, a putative new species of the genus Necrovirus.</title>
        <authorList>
            <person name="Lot H."/>
            <person name="Rubino L."/>
            <person name="Delecolle B."/>
            <person name="Jacquemond M."/>
            <person name="Turturo C."/>
            <person name="Russo M."/>
        </authorList>
    </citation>
    <scope>NUCLEOTIDE SEQUENCE [LARGE SCALE GENOMIC DNA]</scope>
</reference>
<dbReference type="OrthoDB" id="12338at10239"/>